<name>A0A7X0MVH5_9GAMM</name>
<dbReference type="PANTHER" id="PTHR33525">
    <property type="match status" value="1"/>
</dbReference>
<dbReference type="PROSITE" id="PS51833">
    <property type="entry name" value="HDOD"/>
    <property type="match status" value="1"/>
</dbReference>
<dbReference type="InterPro" id="IPR013976">
    <property type="entry name" value="HDOD"/>
</dbReference>
<accession>A0A7X0MVH5</accession>
<sequence length="293" mass="32126">MPSNANTTSQVTEMDVKTQILTPLLETLIKEENIEVPMLPEVANKAVTLAQDPESDANQMAQLITGDQSLAAHVMRIANSAAYTPSASLVSLQQAIARLGMGLISEIAVAASIGTKMFHTPGYEQHIAYIWKHALASALWAKEISRTCRRNVESSFLCGLLHSIGRPVAVQTILDLSQKKGLEIQEAEVFKVEDLYHQKIAMQVLTTWGMPDLIKEVVNYYHDYHAAPNATGQIANARAAAAFATHMLRPEDMTKGQLVELEVLGDLNLYADEIEDLLEKTDAVKASVEEMSL</sequence>
<dbReference type="Gene3D" id="1.10.3210.10">
    <property type="entry name" value="Hypothetical protein af1432"/>
    <property type="match status" value="1"/>
</dbReference>
<dbReference type="SUPFAM" id="SSF109604">
    <property type="entry name" value="HD-domain/PDEase-like"/>
    <property type="match status" value="1"/>
</dbReference>
<feature type="domain" description="HDOD" evidence="1">
    <location>
        <begin position="36"/>
        <end position="224"/>
    </location>
</feature>
<dbReference type="RefSeq" id="WP_243749377.1">
    <property type="nucleotide sequence ID" value="NZ_JAAONY010000001.1"/>
</dbReference>
<reference evidence="2 3" key="1">
    <citation type="submission" date="2020-08" db="EMBL/GenBank/DDBJ databases">
        <title>Genomic Encyclopedia of Type Strains, Phase IV (KMG-IV): sequencing the most valuable type-strain genomes for metagenomic binning, comparative biology and taxonomic classification.</title>
        <authorList>
            <person name="Goeker M."/>
        </authorList>
    </citation>
    <scope>NUCLEOTIDE SEQUENCE [LARGE SCALE GENOMIC DNA]</scope>
    <source>
        <strain evidence="2 3">DSM 22368</strain>
    </source>
</reference>
<proteinExistence type="predicted"/>
<dbReference type="Proteomes" id="UP000528457">
    <property type="component" value="Unassembled WGS sequence"/>
</dbReference>
<dbReference type="EMBL" id="JACHHT010000001">
    <property type="protein sequence ID" value="MBB6521388.1"/>
    <property type="molecule type" value="Genomic_DNA"/>
</dbReference>
<organism evidence="2 3">
    <name type="scientific">Pseudoteredinibacter isoporae</name>
    <dbReference type="NCBI Taxonomy" id="570281"/>
    <lineage>
        <taxon>Bacteria</taxon>
        <taxon>Pseudomonadati</taxon>
        <taxon>Pseudomonadota</taxon>
        <taxon>Gammaproteobacteria</taxon>
        <taxon>Cellvibrionales</taxon>
        <taxon>Cellvibrionaceae</taxon>
        <taxon>Pseudoteredinibacter</taxon>
    </lineage>
</organism>
<dbReference type="Pfam" id="PF08668">
    <property type="entry name" value="HDOD"/>
    <property type="match status" value="1"/>
</dbReference>
<evidence type="ECO:0000313" key="2">
    <source>
        <dbReference type="EMBL" id="MBB6521388.1"/>
    </source>
</evidence>
<gene>
    <name evidence="2" type="ORF">HNR48_001666</name>
</gene>
<dbReference type="InterPro" id="IPR052340">
    <property type="entry name" value="RNase_Y/CdgJ"/>
</dbReference>
<comment type="caution">
    <text evidence="2">The sequence shown here is derived from an EMBL/GenBank/DDBJ whole genome shotgun (WGS) entry which is preliminary data.</text>
</comment>
<evidence type="ECO:0000259" key="1">
    <source>
        <dbReference type="PROSITE" id="PS51833"/>
    </source>
</evidence>
<dbReference type="PANTHER" id="PTHR33525:SF3">
    <property type="entry name" value="RIBONUCLEASE Y"/>
    <property type="match status" value="1"/>
</dbReference>
<keyword evidence="3" id="KW-1185">Reference proteome</keyword>
<dbReference type="AlphaFoldDB" id="A0A7X0MVH5"/>
<protein>
    <submittedName>
        <fullName evidence="2">HD-like signal output (HDOD) protein</fullName>
    </submittedName>
</protein>
<evidence type="ECO:0000313" key="3">
    <source>
        <dbReference type="Proteomes" id="UP000528457"/>
    </source>
</evidence>
<dbReference type="InParanoid" id="A0A7X0MVH5"/>